<feature type="signal peptide" evidence="1">
    <location>
        <begin position="1"/>
        <end position="25"/>
    </location>
</feature>
<dbReference type="RefSeq" id="WP_189570997.1">
    <property type="nucleotide sequence ID" value="NZ_BMXI01000012.1"/>
</dbReference>
<dbReference type="InterPro" id="IPR001763">
    <property type="entry name" value="Rhodanese-like_dom"/>
</dbReference>
<reference evidence="3" key="1">
    <citation type="journal article" date="2014" name="Int. J. Syst. Evol. Microbiol.">
        <title>Complete genome sequence of Corynebacterium casei LMG S-19264T (=DSM 44701T), isolated from a smear-ripened cheese.</title>
        <authorList>
            <consortium name="US DOE Joint Genome Institute (JGI-PGF)"/>
            <person name="Walter F."/>
            <person name="Albersmeier A."/>
            <person name="Kalinowski J."/>
            <person name="Ruckert C."/>
        </authorList>
    </citation>
    <scope>NUCLEOTIDE SEQUENCE</scope>
    <source>
        <strain evidence="3">KCTC 12988</strain>
    </source>
</reference>
<dbReference type="Pfam" id="PF00581">
    <property type="entry name" value="Rhodanese"/>
    <property type="match status" value="1"/>
</dbReference>
<keyword evidence="1" id="KW-0732">Signal</keyword>
<dbReference type="PROSITE" id="PS50206">
    <property type="entry name" value="RHODANESE_3"/>
    <property type="match status" value="1"/>
</dbReference>
<evidence type="ECO:0000313" key="3">
    <source>
        <dbReference type="EMBL" id="GHC59289.1"/>
    </source>
</evidence>
<protein>
    <recommendedName>
        <fullName evidence="2">Rhodanese domain-containing protein</fullName>
    </recommendedName>
</protein>
<dbReference type="SUPFAM" id="SSF52821">
    <property type="entry name" value="Rhodanese/Cell cycle control phosphatase"/>
    <property type="match status" value="1"/>
</dbReference>
<feature type="chain" id="PRO_5037963445" description="Rhodanese domain-containing protein" evidence="1">
    <location>
        <begin position="26"/>
        <end position="146"/>
    </location>
</feature>
<accession>A0A918TUB6</accession>
<proteinExistence type="predicted"/>
<keyword evidence="4" id="KW-1185">Reference proteome</keyword>
<dbReference type="Proteomes" id="UP000644507">
    <property type="component" value="Unassembled WGS sequence"/>
</dbReference>
<dbReference type="Gene3D" id="3.40.250.10">
    <property type="entry name" value="Rhodanese-like domain"/>
    <property type="match status" value="1"/>
</dbReference>
<dbReference type="CDD" id="cd00158">
    <property type="entry name" value="RHOD"/>
    <property type="match status" value="1"/>
</dbReference>
<reference evidence="3" key="2">
    <citation type="submission" date="2020-09" db="EMBL/GenBank/DDBJ databases">
        <authorList>
            <person name="Sun Q."/>
            <person name="Kim S."/>
        </authorList>
    </citation>
    <scope>NUCLEOTIDE SEQUENCE</scope>
    <source>
        <strain evidence="3">KCTC 12988</strain>
    </source>
</reference>
<dbReference type="EMBL" id="BMXI01000012">
    <property type="protein sequence ID" value="GHC59289.1"/>
    <property type="molecule type" value="Genomic_DNA"/>
</dbReference>
<evidence type="ECO:0000259" key="2">
    <source>
        <dbReference type="PROSITE" id="PS50206"/>
    </source>
</evidence>
<name>A0A918TUB6_9BACT</name>
<gene>
    <name evidence="3" type="ORF">GCM10007100_28020</name>
</gene>
<evidence type="ECO:0000256" key="1">
    <source>
        <dbReference type="SAM" id="SignalP"/>
    </source>
</evidence>
<sequence length="146" mass="15370">MIARAMLELLVIVALSGAAAVGTWAVTGGPDVEAVCDPADLKEGYICFADAAKLPGVVWVDARTRELWQKNGHPGSVLLTDHPSEDFPSLMSEAFESLASAESVVVYCATEGCGSSEPVAQKIKELGLLPEDQIFVLAGGWKALQP</sequence>
<feature type="domain" description="Rhodanese" evidence="2">
    <location>
        <begin position="53"/>
        <end position="146"/>
    </location>
</feature>
<evidence type="ECO:0000313" key="4">
    <source>
        <dbReference type="Proteomes" id="UP000644507"/>
    </source>
</evidence>
<organism evidence="3 4">
    <name type="scientific">Roseibacillus persicicus</name>
    <dbReference type="NCBI Taxonomy" id="454148"/>
    <lineage>
        <taxon>Bacteria</taxon>
        <taxon>Pseudomonadati</taxon>
        <taxon>Verrucomicrobiota</taxon>
        <taxon>Verrucomicrobiia</taxon>
        <taxon>Verrucomicrobiales</taxon>
        <taxon>Verrucomicrobiaceae</taxon>
        <taxon>Roseibacillus</taxon>
    </lineage>
</organism>
<dbReference type="AlphaFoldDB" id="A0A918TUB6"/>
<dbReference type="InterPro" id="IPR036873">
    <property type="entry name" value="Rhodanese-like_dom_sf"/>
</dbReference>
<comment type="caution">
    <text evidence="3">The sequence shown here is derived from an EMBL/GenBank/DDBJ whole genome shotgun (WGS) entry which is preliminary data.</text>
</comment>